<feature type="domain" description="PurT/PurK-like preATP-grasp" evidence="1">
    <location>
        <begin position="1"/>
        <end position="76"/>
    </location>
</feature>
<feature type="non-terminal residue" evidence="2">
    <location>
        <position position="76"/>
    </location>
</feature>
<sequence length="76" mass="8296">MLALAGYPLGLHFRFLDPSPEAPVGRIAQRVTADYGDHAALERFANGLELVTYEFENVPAETATFLAARKPVLPDP</sequence>
<gene>
    <name evidence="2" type="ORF">HRJ53_14445</name>
</gene>
<proteinExistence type="predicted"/>
<dbReference type="Pfam" id="PF22660">
    <property type="entry name" value="RS_preATP-grasp-like"/>
    <property type="match status" value="1"/>
</dbReference>
<keyword evidence="2" id="KW-0456">Lyase</keyword>
<accession>A0A7V8NRJ8</accession>
<evidence type="ECO:0000313" key="2">
    <source>
        <dbReference type="EMBL" id="MBA0086183.1"/>
    </source>
</evidence>
<evidence type="ECO:0000259" key="1">
    <source>
        <dbReference type="Pfam" id="PF22660"/>
    </source>
</evidence>
<dbReference type="Gene3D" id="3.40.50.20">
    <property type="match status" value="1"/>
</dbReference>
<dbReference type="EMBL" id="JACDQQ010001387">
    <property type="protein sequence ID" value="MBA0086183.1"/>
    <property type="molecule type" value="Genomic_DNA"/>
</dbReference>
<dbReference type="GO" id="GO:0004638">
    <property type="term" value="F:phosphoribosylaminoimidazole carboxylase activity"/>
    <property type="evidence" value="ECO:0007669"/>
    <property type="project" value="UniProtKB-EC"/>
</dbReference>
<protein>
    <submittedName>
        <fullName evidence="2">5-(Carboxyamino)imidazole ribonucleotide synthase</fullName>
        <ecNumber evidence="2">4.1.1.21</ecNumber>
    </submittedName>
</protein>
<dbReference type="InterPro" id="IPR054350">
    <property type="entry name" value="PurT/PurK_preATP-grasp"/>
</dbReference>
<dbReference type="Proteomes" id="UP000567293">
    <property type="component" value="Unassembled WGS sequence"/>
</dbReference>
<keyword evidence="3" id="KW-1185">Reference proteome</keyword>
<name>A0A7V8NRJ8_9BACT</name>
<dbReference type="SUPFAM" id="SSF52440">
    <property type="entry name" value="PreATP-grasp domain"/>
    <property type="match status" value="1"/>
</dbReference>
<dbReference type="InterPro" id="IPR016185">
    <property type="entry name" value="PreATP-grasp_dom_sf"/>
</dbReference>
<dbReference type="EC" id="4.1.1.21" evidence="2"/>
<organism evidence="2 3">
    <name type="scientific">Candidatus Acidiferrum panamense</name>
    <dbReference type="NCBI Taxonomy" id="2741543"/>
    <lineage>
        <taxon>Bacteria</taxon>
        <taxon>Pseudomonadati</taxon>
        <taxon>Acidobacteriota</taxon>
        <taxon>Terriglobia</taxon>
        <taxon>Candidatus Acidiferrales</taxon>
        <taxon>Candidatus Acidiferrum</taxon>
    </lineage>
</organism>
<dbReference type="AlphaFoldDB" id="A0A7V8NRJ8"/>
<evidence type="ECO:0000313" key="3">
    <source>
        <dbReference type="Proteomes" id="UP000567293"/>
    </source>
</evidence>
<reference evidence="2" key="1">
    <citation type="submission" date="2020-06" db="EMBL/GenBank/DDBJ databases">
        <title>Legume-microbial interactions unlock mineral nutrients during tropical forest succession.</title>
        <authorList>
            <person name="Epihov D.Z."/>
        </authorList>
    </citation>
    <scope>NUCLEOTIDE SEQUENCE [LARGE SCALE GENOMIC DNA]</scope>
    <source>
        <strain evidence="2">Pan2503</strain>
    </source>
</reference>
<comment type="caution">
    <text evidence="2">The sequence shown here is derived from an EMBL/GenBank/DDBJ whole genome shotgun (WGS) entry which is preliminary data.</text>
</comment>